<protein>
    <submittedName>
        <fullName evidence="2">Uncharacterized protein</fullName>
    </submittedName>
</protein>
<comment type="caution">
    <text evidence="2">The sequence shown here is derived from an EMBL/GenBank/DDBJ whole genome shotgun (WGS) entry which is preliminary data.</text>
</comment>
<organism evidence="2 3">
    <name type="scientific">Pyrus ussuriensis x Pyrus communis</name>
    <dbReference type="NCBI Taxonomy" id="2448454"/>
    <lineage>
        <taxon>Eukaryota</taxon>
        <taxon>Viridiplantae</taxon>
        <taxon>Streptophyta</taxon>
        <taxon>Embryophyta</taxon>
        <taxon>Tracheophyta</taxon>
        <taxon>Spermatophyta</taxon>
        <taxon>Magnoliopsida</taxon>
        <taxon>eudicotyledons</taxon>
        <taxon>Gunneridae</taxon>
        <taxon>Pentapetalae</taxon>
        <taxon>rosids</taxon>
        <taxon>fabids</taxon>
        <taxon>Rosales</taxon>
        <taxon>Rosaceae</taxon>
        <taxon>Amygdaloideae</taxon>
        <taxon>Maleae</taxon>
        <taxon>Pyrus</taxon>
    </lineage>
</organism>
<feature type="chain" id="PRO_5024329435" evidence="1">
    <location>
        <begin position="27"/>
        <end position="79"/>
    </location>
</feature>
<proteinExistence type="predicted"/>
<reference evidence="3" key="2">
    <citation type="submission" date="2019-10" db="EMBL/GenBank/DDBJ databases">
        <title>A de novo genome assembly of a pear dwarfing rootstock.</title>
        <authorList>
            <person name="Wang F."/>
            <person name="Wang J."/>
            <person name="Li S."/>
            <person name="Zhang Y."/>
            <person name="Fang M."/>
            <person name="Ma L."/>
            <person name="Zhao Y."/>
            <person name="Jiang S."/>
        </authorList>
    </citation>
    <scope>NUCLEOTIDE SEQUENCE [LARGE SCALE GENOMIC DNA]</scope>
</reference>
<accession>A0A5N5G6G2</accession>
<keyword evidence="1" id="KW-0732">Signal</keyword>
<gene>
    <name evidence="2" type="ORF">D8674_018988</name>
</gene>
<name>A0A5N5G6G2_9ROSA</name>
<reference evidence="2 3" key="3">
    <citation type="submission" date="2019-11" db="EMBL/GenBank/DDBJ databases">
        <title>A de novo genome assembly of a pear dwarfing rootstock.</title>
        <authorList>
            <person name="Wang F."/>
            <person name="Wang J."/>
            <person name="Li S."/>
            <person name="Zhang Y."/>
            <person name="Fang M."/>
            <person name="Ma L."/>
            <person name="Zhao Y."/>
            <person name="Jiang S."/>
        </authorList>
    </citation>
    <scope>NUCLEOTIDE SEQUENCE [LARGE SCALE GENOMIC DNA]</scope>
    <source>
        <strain evidence="2">S2</strain>
        <tissue evidence="2">Leaf</tissue>
    </source>
</reference>
<reference evidence="2 3" key="1">
    <citation type="submission" date="2019-09" db="EMBL/GenBank/DDBJ databases">
        <authorList>
            <person name="Ou C."/>
        </authorList>
    </citation>
    <scope>NUCLEOTIDE SEQUENCE [LARGE SCALE GENOMIC DNA]</scope>
    <source>
        <strain evidence="2">S2</strain>
        <tissue evidence="2">Leaf</tissue>
    </source>
</reference>
<sequence length="79" mass="8698">MVHKASVVYMIPIIILLLFSSKVAFANVSENPKQFPDLVIADDVEKIISRSRLQMEIIQAMKVGVPKPTMPSGNGNAYP</sequence>
<evidence type="ECO:0000313" key="2">
    <source>
        <dbReference type="EMBL" id="KAB2610956.1"/>
    </source>
</evidence>
<dbReference type="AlphaFoldDB" id="A0A5N5G6G2"/>
<dbReference type="Proteomes" id="UP000327157">
    <property type="component" value="Chromosome 17"/>
</dbReference>
<keyword evidence="3" id="KW-1185">Reference proteome</keyword>
<evidence type="ECO:0000313" key="3">
    <source>
        <dbReference type="Proteomes" id="UP000327157"/>
    </source>
</evidence>
<dbReference type="EMBL" id="SMOL01000487">
    <property type="protein sequence ID" value="KAB2610956.1"/>
    <property type="molecule type" value="Genomic_DNA"/>
</dbReference>
<evidence type="ECO:0000256" key="1">
    <source>
        <dbReference type="SAM" id="SignalP"/>
    </source>
</evidence>
<feature type="signal peptide" evidence="1">
    <location>
        <begin position="1"/>
        <end position="26"/>
    </location>
</feature>